<organism evidence="2 3">
    <name type="scientific">Romanomermis culicivorax</name>
    <name type="common">Nematode worm</name>
    <dbReference type="NCBI Taxonomy" id="13658"/>
    <lineage>
        <taxon>Eukaryota</taxon>
        <taxon>Metazoa</taxon>
        <taxon>Ecdysozoa</taxon>
        <taxon>Nematoda</taxon>
        <taxon>Enoplea</taxon>
        <taxon>Dorylaimia</taxon>
        <taxon>Mermithida</taxon>
        <taxon>Mermithoidea</taxon>
        <taxon>Mermithidae</taxon>
        <taxon>Romanomermis</taxon>
    </lineage>
</organism>
<proteinExistence type="predicted"/>
<evidence type="ECO:0000256" key="1">
    <source>
        <dbReference type="SAM" id="MobiDB-lite"/>
    </source>
</evidence>
<reference evidence="3" key="1">
    <citation type="submission" date="2022-11" db="UniProtKB">
        <authorList>
            <consortium name="WormBaseParasite"/>
        </authorList>
    </citation>
    <scope>IDENTIFICATION</scope>
</reference>
<dbReference type="WBParaSite" id="nRc.2.0.1.t23784-RA">
    <property type="protein sequence ID" value="nRc.2.0.1.t23784-RA"/>
    <property type="gene ID" value="nRc.2.0.1.g23784"/>
</dbReference>
<evidence type="ECO:0000313" key="2">
    <source>
        <dbReference type="Proteomes" id="UP000887565"/>
    </source>
</evidence>
<keyword evidence="2" id="KW-1185">Reference proteome</keyword>
<feature type="region of interest" description="Disordered" evidence="1">
    <location>
        <begin position="1"/>
        <end position="104"/>
    </location>
</feature>
<feature type="compositionally biased region" description="Polar residues" evidence="1">
    <location>
        <begin position="66"/>
        <end position="83"/>
    </location>
</feature>
<feature type="compositionally biased region" description="Low complexity" evidence="1">
    <location>
        <begin position="84"/>
        <end position="93"/>
    </location>
</feature>
<sequence length="104" mass="11515">MKCKQHLHEEAEYHKSHKTRTTDEPCAKGTPPPSTSPAECSKTPSERTTRRCQQRQKQKAHEEAGKSSQTTSTPQKKIPSTKTAAPAAQAPPACQSDSHRSRHE</sequence>
<dbReference type="AlphaFoldDB" id="A0A915JBC2"/>
<dbReference type="Proteomes" id="UP000887565">
    <property type="component" value="Unplaced"/>
</dbReference>
<evidence type="ECO:0000313" key="3">
    <source>
        <dbReference type="WBParaSite" id="nRc.2.0.1.t23784-RA"/>
    </source>
</evidence>
<name>A0A915JBC2_ROMCU</name>
<accession>A0A915JBC2</accession>
<feature type="compositionally biased region" description="Basic and acidic residues" evidence="1">
    <location>
        <begin position="1"/>
        <end position="26"/>
    </location>
</feature>
<protein>
    <submittedName>
        <fullName evidence="3">Uncharacterized protein</fullName>
    </submittedName>
</protein>